<gene>
    <name evidence="1" type="ORF">LEA_01485</name>
</gene>
<dbReference type="AlphaFoldDB" id="K1UJP2"/>
<accession>K1UJP2</accession>
<protein>
    <submittedName>
        <fullName evidence="1">Prophage LambdaSa04, site-specific recombinase, resolvase family</fullName>
    </submittedName>
</protein>
<proteinExistence type="predicted"/>
<comment type="caution">
    <text evidence="1">The sequence shown here is derived from an EMBL/GenBank/DDBJ whole genome shotgun (WGS) entry which is preliminary data.</text>
</comment>
<reference evidence="1" key="1">
    <citation type="journal article" date="2013" name="Environ. Microbiol.">
        <title>Microbiota from the distal guts of lean and obese adolescents exhibit partial functional redundancy besides clear differences in community structure.</title>
        <authorList>
            <person name="Ferrer M."/>
            <person name="Ruiz A."/>
            <person name="Lanza F."/>
            <person name="Haange S.B."/>
            <person name="Oberbach A."/>
            <person name="Till H."/>
            <person name="Bargiela R."/>
            <person name="Campoy C."/>
            <person name="Segura M.T."/>
            <person name="Richter M."/>
            <person name="von Bergen M."/>
            <person name="Seifert J."/>
            <person name="Suarez A."/>
        </authorList>
    </citation>
    <scope>NUCLEOTIDE SEQUENCE</scope>
</reference>
<organism evidence="1">
    <name type="scientific">human gut metagenome</name>
    <dbReference type="NCBI Taxonomy" id="408170"/>
    <lineage>
        <taxon>unclassified sequences</taxon>
        <taxon>metagenomes</taxon>
        <taxon>organismal metagenomes</taxon>
    </lineage>
</organism>
<name>K1UJP2_9ZZZZ</name>
<evidence type="ECO:0000313" key="1">
    <source>
        <dbReference type="EMBL" id="EKC80339.1"/>
    </source>
</evidence>
<sequence>MGCVNRHVEEETLIKAYLMAWNALVENREDFMEQWTEQLQSENLLEGYRAEKFIEYTDGAEPLTEMDTDFMLKTLDHIKVF</sequence>
<dbReference type="EMBL" id="AJWY01001031">
    <property type="protein sequence ID" value="EKC80339.1"/>
    <property type="molecule type" value="Genomic_DNA"/>
</dbReference>